<accession>A0A2P2IH72</accession>
<organism evidence="1">
    <name type="scientific">Rhizophora mucronata</name>
    <name type="common">Asiatic mangrove</name>
    <dbReference type="NCBI Taxonomy" id="61149"/>
    <lineage>
        <taxon>Eukaryota</taxon>
        <taxon>Viridiplantae</taxon>
        <taxon>Streptophyta</taxon>
        <taxon>Embryophyta</taxon>
        <taxon>Tracheophyta</taxon>
        <taxon>Spermatophyta</taxon>
        <taxon>Magnoliopsida</taxon>
        <taxon>eudicotyledons</taxon>
        <taxon>Gunneridae</taxon>
        <taxon>Pentapetalae</taxon>
        <taxon>rosids</taxon>
        <taxon>fabids</taxon>
        <taxon>Malpighiales</taxon>
        <taxon>Rhizophoraceae</taxon>
        <taxon>Rhizophora</taxon>
    </lineage>
</organism>
<name>A0A2P2IH72_RHIMU</name>
<sequence length="52" mass="5782">MMLILYNLKLQCQVPSAGSINGPVLRCSQIINISPKMHNRTLASRSHDSNET</sequence>
<proteinExistence type="predicted"/>
<evidence type="ECO:0000313" key="1">
    <source>
        <dbReference type="EMBL" id="MBW80573.1"/>
    </source>
</evidence>
<reference evidence="1" key="1">
    <citation type="submission" date="2018-02" db="EMBL/GenBank/DDBJ databases">
        <title>Rhizophora mucronata_Transcriptome.</title>
        <authorList>
            <person name="Meera S.P."/>
            <person name="Sreeshan A."/>
            <person name="Augustine A."/>
        </authorList>
    </citation>
    <scope>NUCLEOTIDE SEQUENCE</scope>
    <source>
        <tissue evidence="1">Leaf</tissue>
    </source>
</reference>
<protein>
    <submittedName>
        <fullName evidence="1">Uncharacterized protein</fullName>
    </submittedName>
</protein>
<dbReference type="AlphaFoldDB" id="A0A2P2IH72"/>
<dbReference type="EMBL" id="GGEC01000090">
    <property type="protein sequence ID" value="MBW80573.1"/>
    <property type="molecule type" value="Transcribed_RNA"/>
</dbReference>